<feature type="region of interest" description="Disordered" evidence="1">
    <location>
        <begin position="1"/>
        <end position="60"/>
    </location>
</feature>
<dbReference type="RefSeq" id="WP_203901687.1">
    <property type="nucleotide sequence ID" value="NZ_BOPF01000019.1"/>
</dbReference>
<accession>A0A8J3YQL0</accession>
<comment type="caution">
    <text evidence="2">The sequence shown here is derived from an EMBL/GenBank/DDBJ whole genome shotgun (WGS) entry which is preliminary data.</text>
</comment>
<dbReference type="EMBL" id="BOPF01000019">
    <property type="protein sequence ID" value="GIJ48195.1"/>
    <property type="molecule type" value="Genomic_DNA"/>
</dbReference>
<gene>
    <name evidence="2" type="ORF">Val02_50810</name>
</gene>
<protein>
    <submittedName>
        <fullName evidence="2">Uncharacterized protein</fullName>
    </submittedName>
</protein>
<feature type="region of interest" description="Disordered" evidence="1">
    <location>
        <begin position="261"/>
        <end position="310"/>
    </location>
</feature>
<proteinExistence type="predicted"/>
<sequence length="310" mass="32740">MTYNYPPPDQRSQYSQGSNGSQGYGGPSMPSSSHPGHGVDFTTPYYGNVTPPGGQSHHVQRTQTEMYPPAPEQERTHDYYAWQSHQARSHWSRAIDAGSQAADYAAGVGGVGGAISGLAQQPIAQATMNSIGAAGGLKDAYTSAADMNAFGTQGPRRLSQEGDSTFVVGARKAATAVAAASSIASGGLSIAGEYTKNDTLKMAGGVAGLAKPALSTVLKVGPTHYDMVRDEKFLRENWDKFPRSAQDTMNTFYTERNRKAVEKLKKKDPQTAIELGYMGGQPSGAGDSHGQSGRHGKKKQKNVVAPGSAR</sequence>
<feature type="compositionally biased region" description="Low complexity" evidence="1">
    <location>
        <begin position="10"/>
        <end position="19"/>
    </location>
</feature>
<dbReference type="Proteomes" id="UP000619260">
    <property type="component" value="Unassembled WGS sequence"/>
</dbReference>
<evidence type="ECO:0000313" key="3">
    <source>
        <dbReference type="Proteomes" id="UP000619260"/>
    </source>
</evidence>
<organism evidence="2 3">
    <name type="scientific">Virgisporangium aliadipatigenens</name>
    <dbReference type="NCBI Taxonomy" id="741659"/>
    <lineage>
        <taxon>Bacteria</taxon>
        <taxon>Bacillati</taxon>
        <taxon>Actinomycetota</taxon>
        <taxon>Actinomycetes</taxon>
        <taxon>Micromonosporales</taxon>
        <taxon>Micromonosporaceae</taxon>
        <taxon>Virgisporangium</taxon>
    </lineage>
</organism>
<reference evidence="2" key="1">
    <citation type="submission" date="2021-01" db="EMBL/GenBank/DDBJ databases">
        <title>Whole genome shotgun sequence of Virgisporangium aliadipatigenens NBRC 105644.</title>
        <authorList>
            <person name="Komaki H."/>
            <person name="Tamura T."/>
        </authorList>
    </citation>
    <scope>NUCLEOTIDE SEQUENCE</scope>
    <source>
        <strain evidence="2">NBRC 105644</strain>
    </source>
</reference>
<evidence type="ECO:0000313" key="2">
    <source>
        <dbReference type="EMBL" id="GIJ48195.1"/>
    </source>
</evidence>
<keyword evidence="3" id="KW-1185">Reference proteome</keyword>
<feature type="compositionally biased region" description="Basic residues" evidence="1">
    <location>
        <begin position="292"/>
        <end position="301"/>
    </location>
</feature>
<evidence type="ECO:0000256" key="1">
    <source>
        <dbReference type="SAM" id="MobiDB-lite"/>
    </source>
</evidence>
<dbReference type="AlphaFoldDB" id="A0A8J3YQL0"/>
<name>A0A8J3YQL0_9ACTN</name>
<feature type="compositionally biased region" description="Low complexity" evidence="1">
    <location>
        <begin position="27"/>
        <end position="38"/>
    </location>
</feature>